<reference evidence="2 3" key="1">
    <citation type="journal article" date="2016" name="Mol. Biol. Evol.">
        <title>Comparative Genomics of Early-Diverging Mushroom-Forming Fungi Provides Insights into the Origins of Lignocellulose Decay Capabilities.</title>
        <authorList>
            <person name="Nagy L.G."/>
            <person name="Riley R."/>
            <person name="Tritt A."/>
            <person name="Adam C."/>
            <person name="Daum C."/>
            <person name="Floudas D."/>
            <person name="Sun H."/>
            <person name="Yadav J.S."/>
            <person name="Pangilinan J."/>
            <person name="Larsson K.H."/>
            <person name="Matsuura K."/>
            <person name="Barry K."/>
            <person name="Labutti K."/>
            <person name="Kuo R."/>
            <person name="Ohm R.A."/>
            <person name="Bhattacharya S.S."/>
            <person name="Shirouzu T."/>
            <person name="Yoshinaga Y."/>
            <person name="Martin F.M."/>
            <person name="Grigoriev I.V."/>
            <person name="Hibbett D.S."/>
        </authorList>
    </citation>
    <scope>NUCLEOTIDE SEQUENCE [LARGE SCALE GENOMIC DNA]</scope>
    <source>
        <strain evidence="2 3">HHB12733</strain>
    </source>
</reference>
<evidence type="ECO:0000259" key="1">
    <source>
        <dbReference type="Pfam" id="PF12937"/>
    </source>
</evidence>
<name>A0A165JUM5_9BASI</name>
<dbReference type="Proteomes" id="UP000076842">
    <property type="component" value="Unassembled WGS sequence"/>
</dbReference>
<dbReference type="CDD" id="cd09917">
    <property type="entry name" value="F-box_SF"/>
    <property type="match status" value="1"/>
</dbReference>
<dbReference type="Pfam" id="PF12937">
    <property type="entry name" value="F-box-like"/>
    <property type="match status" value="1"/>
</dbReference>
<dbReference type="EMBL" id="KV423917">
    <property type="protein sequence ID" value="KZT62292.1"/>
    <property type="molecule type" value="Genomic_DNA"/>
</dbReference>
<feature type="domain" description="F-box" evidence="1">
    <location>
        <begin position="33"/>
        <end position="70"/>
    </location>
</feature>
<sequence length="681" mass="78175">MENPAARLSQRDRRCDQPGDRLKPVHRCLLMEDLMLQIFKLLDSRSLCAMAQTGRAFHELSTSVLWSRVCSIQTILQIIPRTLVDLLVSGKKISHEYRYQVNRLRHYVASTRSVRMVFEEPTAEPKDSITHNQTYMELYTCKRLLGALSGPDLCESQASLVRIPQQRHFFAHLRVVHLQCYAKEHWELGQQVLSDSLENLEATLEWDMSKEEAQDALLLIAQTCPNLRHLDVRCWQIQTVEALTKLRLRSLGMTYAFVQESEIDVLAGMKTIQHMSLLVETDDPEITAKTAELPRPSDQTSVYSSLDHLESLMIRTGDSLYLCIAMLRRLHEHKLRALHLDAECISDRLMRTCIMEISERCIGLVSFYWHARTQNSHLKPGELRNWKTLEALGACRDLTSFQFMSSSKEDCTTWTWADSDLAEISGVWPNLEKLRLIALVNAFDYEADRYRPQITWRGLAILAKNCPRLKLAQLEFDASEYGWPVNEDIDPAESMEMLCLAWTRLDGADYEAAARRIHQLWPNTNVGWGLWYGGQVERPDDHSEDIVNRFPDLHDKSYEQALKAAFAISHYLYYVKQEEITARSLTLVEPDQYGLSPAPQGTQNGGYGRDNTRPAMAQIPSNVDGNAATETGGGTRTNWVQVLLAMSRRTRQYILELSIRRNSTTILESWLIRPLRRALHL</sequence>
<dbReference type="InterPro" id="IPR032675">
    <property type="entry name" value="LRR_dom_sf"/>
</dbReference>
<dbReference type="OrthoDB" id="2628893at2759"/>
<evidence type="ECO:0000313" key="2">
    <source>
        <dbReference type="EMBL" id="KZT62292.1"/>
    </source>
</evidence>
<dbReference type="InterPro" id="IPR036047">
    <property type="entry name" value="F-box-like_dom_sf"/>
</dbReference>
<dbReference type="InParanoid" id="A0A165JUM5"/>
<accession>A0A165JUM5</accession>
<keyword evidence="3" id="KW-1185">Reference proteome</keyword>
<dbReference type="AlphaFoldDB" id="A0A165JUM5"/>
<dbReference type="Gene3D" id="3.80.10.10">
    <property type="entry name" value="Ribonuclease Inhibitor"/>
    <property type="match status" value="1"/>
</dbReference>
<dbReference type="SUPFAM" id="SSF81383">
    <property type="entry name" value="F-box domain"/>
    <property type="match status" value="1"/>
</dbReference>
<evidence type="ECO:0000313" key="3">
    <source>
        <dbReference type="Proteomes" id="UP000076842"/>
    </source>
</evidence>
<gene>
    <name evidence="2" type="ORF">CALCODRAFT_490065</name>
</gene>
<dbReference type="InterPro" id="IPR001810">
    <property type="entry name" value="F-box_dom"/>
</dbReference>
<dbReference type="Gene3D" id="1.20.1280.50">
    <property type="match status" value="1"/>
</dbReference>
<dbReference type="SUPFAM" id="SSF52047">
    <property type="entry name" value="RNI-like"/>
    <property type="match status" value="1"/>
</dbReference>
<protein>
    <recommendedName>
        <fullName evidence="1">F-box domain-containing protein</fullName>
    </recommendedName>
</protein>
<organism evidence="2 3">
    <name type="scientific">Calocera cornea HHB12733</name>
    <dbReference type="NCBI Taxonomy" id="1353952"/>
    <lineage>
        <taxon>Eukaryota</taxon>
        <taxon>Fungi</taxon>
        <taxon>Dikarya</taxon>
        <taxon>Basidiomycota</taxon>
        <taxon>Agaricomycotina</taxon>
        <taxon>Dacrymycetes</taxon>
        <taxon>Dacrymycetales</taxon>
        <taxon>Dacrymycetaceae</taxon>
        <taxon>Calocera</taxon>
    </lineage>
</organism>
<proteinExistence type="predicted"/>